<feature type="region of interest" description="Disordered" evidence="8">
    <location>
        <begin position="185"/>
        <end position="225"/>
    </location>
</feature>
<dbReference type="HAMAP" id="MF_01325_B">
    <property type="entry name" value="Ribosomal_uL3_B"/>
    <property type="match status" value="1"/>
</dbReference>
<evidence type="ECO:0000256" key="5">
    <source>
        <dbReference type="ARBA" id="ARBA00023274"/>
    </source>
</evidence>
<dbReference type="PANTHER" id="PTHR11229:SF16">
    <property type="entry name" value="LARGE RIBOSOMAL SUBUNIT PROTEIN UL3C"/>
    <property type="match status" value="1"/>
</dbReference>
<keyword evidence="2" id="KW-0699">rRNA-binding</keyword>
<dbReference type="GO" id="GO:0019843">
    <property type="term" value="F:rRNA binding"/>
    <property type="evidence" value="ECO:0007669"/>
    <property type="project" value="UniProtKB-KW"/>
</dbReference>
<keyword evidence="9" id="KW-1185">Reference proteome</keyword>
<dbReference type="Gene3D" id="2.40.30.10">
    <property type="entry name" value="Translation factors"/>
    <property type="match status" value="1"/>
</dbReference>
<dbReference type="FunFam" id="2.40.30.10:FF:000065">
    <property type="entry name" value="50S ribosomal protein L3, chloroplastic"/>
    <property type="match status" value="1"/>
</dbReference>
<evidence type="ECO:0000256" key="2">
    <source>
        <dbReference type="ARBA" id="ARBA00022730"/>
    </source>
</evidence>
<organism evidence="9 10">
    <name type="scientific">Cicer arietinum</name>
    <name type="common">Chickpea</name>
    <name type="synonym">Garbanzo</name>
    <dbReference type="NCBI Taxonomy" id="3827"/>
    <lineage>
        <taxon>Eukaryota</taxon>
        <taxon>Viridiplantae</taxon>
        <taxon>Streptophyta</taxon>
        <taxon>Embryophyta</taxon>
        <taxon>Tracheophyta</taxon>
        <taxon>Spermatophyta</taxon>
        <taxon>Magnoliopsida</taxon>
        <taxon>eudicotyledons</taxon>
        <taxon>Gunneridae</taxon>
        <taxon>Pentapetalae</taxon>
        <taxon>rosids</taxon>
        <taxon>fabids</taxon>
        <taxon>Fabales</taxon>
        <taxon>Fabaceae</taxon>
        <taxon>Papilionoideae</taxon>
        <taxon>50 kb inversion clade</taxon>
        <taxon>NPAAA clade</taxon>
        <taxon>Hologalegina</taxon>
        <taxon>IRL clade</taxon>
        <taxon>Cicereae</taxon>
        <taxon>Cicer</taxon>
    </lineage>
</organism>
<dbReference type="GO" id="GO:0009941">
    <property type="term" value="C:chloroplast envelope"/>
    <property type="evidence" value="ECO:0007669"/>
    <property type="project" value="TreeGrafter"/>
</dbReference>
<dbReference type="PANTHER" id="PTHR11229">
    <property type="entry name" value="50S RIBOSOMAL PROTEIN L3"/>
    <property type="match status" value="1"/>
</dbReference>
<dbReference type="Gene3D" id="3.30.160.810">
    <property type="match status" value="1"/>
</dbReference>
<comment type="similarity">
    <text evidence="1 7">Belongs to the universal ribosomal protein uL3 family.</text>
</comment>
<keyword evidence="5 7" id="KW-0687">Ribonucleoprotein</keyword>
<dbReference type="GeneID" id="101489751"/>
<dbReference type="Pfam" id="PF00297">
    <property type="entry name" value="Ribosomal_L3"/>
    <property type="match status" value="1"/>
</dbReference>
<dbReference type="GO" id="GO:0006412">
    <property type="term" value="P:translation"/>
    <property type="evidence" value="ECO:0007669"/>
    <property type="project" value="InterPro"/>
</dbReference>
<dbReference type="RefSeq" id="XP_004500710.1">
    <property type="nucleotide sequence ID" value="XM_004500653.3"/>
</dbReference>
<dbReference type="FunFam" id="3.30.160.810:FF:000001">
    <property type="entry name" value="50S ribosomal protein L3"/>
    <property type="match status" value="1"/>
</dbReference>
<evidence type="ECO:0000256" key="1">
    <source>
        <dbReference type="ARBA" id="ARBA00006540"/>
    </source>
</evidence>
<dbReference type="GO" id="GO:0005840">
    <property type="term" value="C:ribosome"/>
    <property type="evidence" value="ECO:0007669"/>
    <property type="project" value="UniProtKB-KW"/>
</dbReference>
<name>A0A1S2Y8V9_CICAR</name>
<dbReference type="InterPro" id="IPR000597">
    <property type="entry name" value="Ribosomal_uL3"/>
</dbReference>
<keyword evidence="3" id="KW-0694">RNA-binding</keyword>
<evidence type="ECO:0000313" key="9">
    <source>
        <dbReference type="Proteomes" id="UP000087171"/>
    </source>
</evidence>
<dbReference type="KEGG" id="cam:101489751"/>
<dbReference type="InterPro" id="IPR019927">
    <property type="entry name" value="Ribosomal_uL3_bac/org-type"/>
</dbReference>
<dbReference type="PaxDb" id="3827-XP_004500710.1"/>
<evidence type="ECO:0000256" key="4">
    <source>
        <dbReference type="ARBA" id="ARBA00022980"/>
    </source>
</evidence>
<dbReference type="Proteomes" id="UP000087171">
    <property type="component" value="Chromosome Ca5"/>
</dbReference>
<dbReference type="SUPFAM" id="SSF50447">
    <property type="entry name" value="Translation proteins"/>
    <property type="match status" value="1"/>
</dbReference>
<dbReference type="InterPro" id="IPR009000">
    <property type="entry name" value="Transl_B-barrel_sf"/>
</dbReference>
<evidence type="ECO:0000313" key="10">
    <source>
        <dbReference type="RefSeq" id="XP_004500710.1"/>
    </source>
</evidence>
<reference evidence="10" key="2">
    <citation type="submission" date="2025-08" db="UniProtKB">
        <authorList>
            <consortium name="RefSeq"/>
        </authorList>
    </citation>
    <scope>IDENTIFICATION</scope>
    <source>
        <tissue evidence="10">Etiolated seedlings</tissue>
    </source>
</reference>
<dbReference type="OrthoDB" id="274683at2759"/>
<evidence type="ECO:0000256" key="7">
    <source>
        <dbReference type="RuleBase" id="RU003905"/>
    </source>
</evidence>
<dbReference type="GO" id="GO:0003735">
    <property type="term" value="F:structural constituent of ribosome"/>
    <property type="evidence" value="ECO:0007669"/>
    <property type="project" value="InterPro"/>
</dbReference>
<dbReference type="NCBIfam" id="TIGR03625">
    <property type="entry name" value="L3_bact"/>
    <property type="match status" value="1"/>
</dbReference>
<sequence>MSFSSISSPLSFSISIPSSRSLSFSTSISKNPFQFVKLQQHGGGETKRGVVVMSLEAGIGVMATKLGMMSFFEPNGEVVPVTVVGFKEGNIVTQIKTEATDGYSAVQVGYRRVRDRKLTKPEMGHLQKVGAIPMRHLQEFRLQNVDGFDLNQSLIFDQLFNEGDLVDVSGTTIGKGFQGGIKRHNFKRGPMSHGSKSHRQLGSIGAGTTPGRVYKGKKMPGRMGGTKTKIRKLKIVKIDKDLNVIMIKGALPGKPGNLLRIAPAKIVGKNIPKN</sequence>
<reference evidence="9" key="1">
    <citation type="journal article" date="2013" name="Nat. Biotechnol.">
        <title>Draft genome sequence of chickpea (Cicer arietinum) provides a resource for trait improvement.</title>
        <authorList>
            <person name="Varshney R.K."/>
            <person name="Song C."/>
            <person name="Saxena R.K."/>
            <person name="Azam S."/>
            <person name="Yu S."/>
            <person name="Sharpe A.G."/>
            <person name="Cannon S."/>
            <person name="Baek J."/>
            <person name="Rosen B.D."/>
            <person name="Tar'an B."/>
            <person name="Millan T."/>
            <person name="Zhang X."/>
            <person name="Ramsay L.D."/>
            <person name="Iwata A."/>
            <person name="Wang Y."/>
            <person name="Nelson W."/>
            <person name="Farmer A.D."/>
            <person name="Gaur P.M."/>
            <person name="Soderlund C."/>
            <person name="Penmetsa R.V."/>
            <person name="Xu C."/>
            <person name="Bharti A.K."/>
            <person name="He W."/>
            <person name="Winter P."/>
            <person name="Zhao S."/>
            <person name="Hane J.K."/>
            <person name="Carrasquilla-Garcia N."/>
            <person name="Condie J.A."/>
            <person name="Upadhyaya H.D."/>
            <person name="Luo M.C."/>
            <person name="Thudi M."/>
            <person name="Gowda C.L."/>
            <person name="Singh N.P."/>
            <person name="Lichtenzveig J."/>
            <person name="Gali K.K."/>
            <person name="Rubio J."/>
            <person name="Nadarajan N."/>
            <person name="Dolezel J."/>
            <person name="Bansal K.C."/>
            <person name="Xu X."/>
            <person name="Edwards D."/>
            <person name="Zhang G."/>
            <person name="Kahl G."/>
            <person name="Gil J."/>
            <person name="Singh K.B."/>
            <person name="Datta S.K."/>
            <person name="Jackson S.A."/>
            <person name="Wang J."/>
            <person name="Cook D.R."/>
        </authorList>
    </citation>
    <scope>NUCLEOTIDE SEQUENCE [LARGE SCALE GENOMIC DNA]</scope>
    <source>
        <strain evidence="9">cv. CDC Frontier</strain>
    </source>
</reference>
<keyword evidence="4 7" id="KW-0689">Ribosomal protein</keyword>
<dbReference type="STRING" id="3827.A0A1S2Y8V9"/>
<protein>
    <recommendedName>
        <fullName evidence="6">Large ribosomal subunit protein uL3c</fullName>
    </recommendedName>
</protein>
<dbReference type="InterPro" id="IPR019926">
    <property type="entry name" value="Ribosomal_uL3_CS"/>
</dbReference>
<accession>A0A1S2Y8V9</accession>
<evidence type="ECO:0000256" key="8">
    <source>
        <dbReference type="SAM" id="MobiDB-lite"/>
    </source>
</evidence>
<proteinExistence type="inferred from homology"/>
<gene>
    <name evidence="10" type="primary">LOC101489751</name>
</gene>
<dbReference type="eggNOG" id="KOG3141">
    <property type="taxonomic scope" value="Eukaryota"/>
</dbReference>
<dbReference type="PROSITE" id="PS00474">
    <property type="entry name" value="RIBOSOMAL_L3"/>
    <property type="match status" value="1"/>
</dbReference>
<evidence type="ECO:0000256" key="6">
    <source>
        <dbReference type="ARBA" id="ARBA00035213"/>
    </source>
</evidence>
<dbReference type="AlphaFoldDB" id="A0A1S2Y8V9"/>
<evidence type="ECO:0000256" key="3">
    <source>
        <dbReference type="ARBA" id="ARBA00022884"/>
    </source>
</evidence>
<dbReference type="GO" id="GO:1990904">
    <property type="term" value="C:ribonucleoprotein complex"/>
    <property type="evidence" value="ECO:0007669"/>
    <property type="project" value="UniProtKB-KW"/>
</dbReference>